<dbReference type="AlphaFoldDB" id="A0A024FXE2"/>
<evidence type="ECO:0000313" key="2">
    <source>
        <dbReference type="Proteomes" id="UP000053237"/>
    </source>
</evidence>
<dbReference type="Proteomes" id="UP000053237">
    <property type="component" value="Unassembled WGS sequence"/>
</dbReference>
<keyword evidence="2" id="KW-1185">Reference proteome</keyword>
<reference evidence="1 2" key="1">
    <citation type="submission" date="2012-05" db="EMBL/GenBank/DDBJ databases">
        <title>Recombination and specialization in a pathogen metapopulation.</title>
        <authorList>
            <person name="Gardiner A."/>
            <person name="Kemen E."/>
            <person name="Schultz-Larsen T."/>
            <person name="MacLean D."/>
            <person name="Van Oosterhout C."/>
            <person name="Jones J.D.G."/>
        </authorList>
    </citation>
    <scope>NUCLEOTIDE SEQUENCE [LARGE SCALE GENOMIC DNA]</scope>
    <source>
        <strain evidence="1 2">Ac Nc2</strain>
    </source>
</reference>
<dbReference type="InParanoid" id="A0A024FXE2"/>
<dbReference type="EMBL" id="CAIX01002163">
    <property type="protein sequence ID" value="CCI11790.1"/>
    <property type="molecule type" value="Genomic_DNA"/>
</dbReference>
<accession>A0A024FXE2</accession>
<gene>
    <name evidence="1" type="ORF">BN9_134890</name>
</gene>
<comment type="caution">
    <text evidence="1">The sequence shown here is derived from an EMBL/GenBank/DDBJ whole genome shotgun (WGS) entry which is preliminary data.</text>
</comment>
<organism evidence="1 2">
    <name type="scientific">Albugo candida</name>
    <dbReference type="NCBI Taxonomy" id="65357"/>
    <lineage>
        <taxon>Eukaryota</taxon>
        <taxon>Sar</taxon>
        <taxon>Stramenopiles</taxon>
        <taxon>Oomycota</taxon>
        <taxon>Peronosporomycetes</taxon>
        <taxon>Albuginales</taxon>
        <taxon>Albuginaceae</taxon>
        <taxon>Albugo</taxon>
    </lineage>
</organism>
<evidence type="ECO:0000313" key="1">
    <source>
        <dbReference type="EMBL" id="CCI11790.1"/>
    </source>
</evidence>
<sequence length="114" mass="13581">MMFRYDCLAKHPDLIKQILKDYFGQNDINIIIHLSMLDVAKAAKHVFSGYPTRGSDSEKMTFYNEAFYYMCEKLHFEEEHGELFGRDQGPSTRFLHQFARYIIYHCPHENRIPL</sequence>
<proteinExistence type="predicted"/>
<protein>
    <submittedName>
        <fullName evidence="1">Uncharacterized protein</fullName>
    </submittedName>
</protein>
<name>A0A024FXE2_9STRA</name>